<dbReference type="SMART" id="SM00836">
    <property type="entry name" value="DALR_1"/>
    <property type="match status" value="1"/>
</dbReference>
<dbReference type="SUPFAM" id="SSF47323">
    <property type="entry name" value="Anticodon-binding domain of a subclass of class I aminoacyl-tRNA synthetases"/>
    <property type="match status" value="1"/>
</dbReference>
<comment type="subunit">
    <text evidence="3 11">Monomer.</text>
</comment>
<dbReference type="SUPFAM" id="SSF55190">
    <property type="entry name" value="Arginyl-tRNA synthetase (ArgRS), N-terminal 'additional' domain"/>
    <property type="match status" value="1"/>
</dbReference>
<dbReference type="Pfam" id="PF00750">
    <property type="entry name" value="tRNA-synt_1d"/>
    <property type="match status" value="1"/>
</dbReference>
<dbReference type="PANTHER" id="PTHR11956:SF5">
    <property type="entry name" value="ARGININE--TRNA LIGASE, CYTOPLASMIC"/>
    <property type="match status" value="1"/>
</dbReference>
<keyword evidence="16" id="KW-1185">Reference proteome</keyword>
<evidence type="ECO:0000256" key="5">
    <source>
        <dbReference type="ARBA" id="ARBA00022598"/>
    </source>
</evidence>
<sequence length="560" mass="64272">MNPIQEIKREISNKIINALKTAKSEDLLNFETIPEFVIEVPRDKEHGDFAVNVAMLLARQAKMAPRKIAEILVQKINIESNSHIAKVEIAGAGFINFFLNNNWLYSVPKTVLNMGEQYGKNENKTKKVQVEFVSANPTGNLHMGNARGGAIGDTLANVLERAGYEVEREFYINDAGNQIEIFTNSLEARYYQLLGYDVKFPEEGYAGQDVVDTVRNIIKMYGDKLVELDADTRRKSITEFALEEKISYIKETLEKFGIKYDVWFSEKELHENKKIDEVISYLKSKEYIYDNEGALWFKSTKFGDEKDEVVIRANGVPTYFAADIAYHINKFERGFNWVINIWGADHHGHVARMKGAVEAVGYNPEQLDIVLMQLVRLYRNGEIVRMSKRTGTLITLDELIDEVGKDAARFFFVMRSPDSHLDFDLELARKQSQENPVYYVQYAHARICSIFRQADNIGVKLKPIENISFELLKEEEELNLLRKISDFPEEIEASARSLAPHKIARYVLDLAALFHSFYNNHRVLSENEELQDARLMLMNITRITIKNSLDILGVNAPEQM</sequence>
<keyword evidence="5 11" id="KW-0436">Ligase</keyword>
<proteinExistence type="inferred from homology"/>
<feature type="domain" description="Arginyl tRNA synthetase N-terminal" evidence="14">
    <location>
        <begin position="9"/>
        <end position="99"/>
    </location>
</feature>
<evidence type="ECO:0000256" key="10">
    <source>
        <dbReference type="ARBA" id="ARBA00049339"/>
    </source>
</evidence>
<dbReference type="EMBL" id="CP046457">
    <property type="protein sequence ID" value="QGU00695.1"/>
    <property type="molecule type" value="Genomic_DNA"/>
</dbReference>
<dbReference type="GO" id="GO:0004814">
    <property type="term" value="F:arginine-tRNA ligase activity"/>
    <property type="evidence" value="ECO:0007669"/>
    <property type="project" value="UniProtKB-UniRule"/>
</dbReference>
<evidence type="ECO:0000256" key="9">
    <source>
        <dbReference type="ARBA" id="ARBA00023146"/>
    </source>
</evidence>
<evidence type="ECO:0000256" key="6">
    <source>
        <dbReference type="ARBA" id="ARBA00022741"/>
    </source>
</evidence>
<evidence type="ECO:0000256" key="11">
    <source>
        <dbReference type="HAMAP-Rule" id="MF_00123"/>
    </source>
</evidence>
<accession>A0A6I6DDP4</accession>
<dbReference type="InterPro" id="IPR009080">
    <property type="entry name" value="tRNAsynth_Ia_anticodon-bd"/>
</dbReference>
<dbReference type="InterPro" id="IPR036695">
    <property type="entry name" value="Arg-tRNA-synth_N_sf"/>
</dbReference>
<keyword evidence="4 11" id="KW-0963">Cytoplasm</keyword>
<comment type="catalytic activity">
    <reaction evidence="10 11">
        <text>tRNA(Arg) + L-arginine + ATP = L-arginyl-tRNA(Arg) + AMP + diphosphate</text>
        <dbReference type="Rhea" id="RHEA:20301"/>
        <dbReference type="Rhea" id="RHEA-COMP:9658"/>
        <dbReference type="Rhea" id="RHEA-COMP:9673"/>
        <dbReference type="ChEBI" id="CHEBI:30616"/>
        <dbReference type="ChEBI" id="CHEBI:32682"/>
        <dbReference type="ChEBI" id="CHEBI:33019"/>
        <dbReference type="ChEBI" id="CHEBI:78442"/>
        <dbReference type="ChEBI" id="CHEBI:78513"/>
        <dbReference type="ChEBI" id="CHEBI:456215"/>
        <dbReference type="EC" id="6.1.1.19"/>
    </reaction>
</comment>
<evidence type="ECO:0000313" key="16">
    <source>
        <dbReference type="Proteomes" id="UP000426444"/>
    </source>
</evidence>
<dbReference type="InterPro" id="IPR035684">
    <property type="entry name" value="ArgRS_core"/>
</dbReference>
<reference evidence="16" key="1">
    <citation type="journal article" date="2019" name="Microbiology">
        <title>Complete Genome Sequence of an Uncultured Bacterium of the Candidate Phylum Bipolaricaulota.</title>
        <authorList>
            <person name="Kadnikov V.V."/>
            <person name="Mardanov A.V."/>
            <person name="Beletsky A.V."/>
            <person name="Frank Y.A."/>
            <person name="Karnachuk O.V."/>
            <person name="Ravin N.V."/>
        </authorList>
    </citation>
    <scope>NUCLEOTIDE SEQUENCE [LARGE SCALE GENOMIC DNA]</scope>
</reference>
<dbReference type="Gene3D" id="3.40.50.620">
    <property type="entry name" value="HUPs"/>
    <property type="match status" value="1"/>
</dbReference>
<dbReference type="SUPFAM" id="SSF52374">
    <property type="entry name" value="Nucleotidylyl transferase"/>
    <property type="match status" value="1"/>
</dbReference>
<comment type="subcellular location">
    <subcellularLocation>
        <location evidence="1 11">Cytoplasm</location>
    </subcellularLocation>
</comment>
<dbReference type="GO" id="GO:0006420">
    <property type="term" value="P:arginyl-tRNA aminoacylation"/>
    <property type="evidence" value="ECO:0007669"/>
    <property type="project" value="UniProtKB-UniRule"/>
</dbReference>
<dbReference type="OrthoDB" id="9805987at2"/>
<evidence type="ECO:0000256" key="8">
    <source>
        <dbReference type="ARBA" id="ARBA00022917"/>
    </source>
</evidence>
<evidence type="ECO:0000313" key="15">
    <source>
        <dbReference type="EMBL" id="QGU00695.1"/>
    </source>
</evidence>
<evidence type="ECO:0000256" key="2">
    <source>
        <dbReference type="ARBA" id="ARBA00005594"/>
    </source>
</evidence>
<keyword evidence="8 11" id="KW-0648">Protein biosynthesis</keyword>
<dbReference type="NCBIfam" id="TIGR00456">
    <property type="entry name" value="argS"/>
    <property type="match status" value="1"/>
</dbReference>
<feature type="short sequence motif" description="'HIGH' region" evidence="11">
    <location>
        <begin position="135"/>
        <end position="145"/>
    </location>
</feature>
<evidence type="ECO:0000259" key="14">
    <source>
        <dbReference type="SMART" id="SM01016"/>
    </source>
</evidence>
<feature type="domain" description="DALR anticodon binding" evidence="13">
    <location>
        <begin position="440"/>
        <end position="560"/>
    </location>
</feature>
<dbReference type="FunFam" id="1.10.730.10:FF:000008">
    <property type="entry name" value="Arginine--tRNA ligase"/>
    <property type="match status" value="1"/>
</dbReference>
<dbReference type="Proteomes" id="UP000426444">
    <property type="component" value="Chromosome"/>
</dbReference>
<keyword evidence="9 11" id="KW-0030">Aminoacyl-tRNA synthetase</keyword>
<dbReference type="InterPro" id="IPR001278">
    <property type="entry name" value="Arg-tRNA-ligase"/>
</dbReference>
<dbReference type="PROSITE" id="PS00178">
    <property type="entry name" value="AA_TRNA_LIGASE_I"/>
    <property type="match status" value="1"/>
</dbReference>
<protein>
    <recommendedName>
        <fullName evidence="11">Arginine--tRNA ligase</fullName>
        <ecNumber evidence="11">6.1.1.19</ecNumber>
    </recommendedName>
    <alternativeName>
        <fullName evidence="11">Arginyl-tRNA synthetase</fullName>
        <shortName evidence="11">ArgRS</shortName>
    </alternativeName>
</protein>
<dbReference type="InterPro" id="IPR005148">
    <property type="entry name" value="Arg-tRNA-synth_N"/>
</dbReference>
<dbReference type="EC" id="6.1.1.19" evidence="11"/>
<dbReference type="RefSeq" id="WP_156204449.1">
    <property type="nucleotide sequence ID" value="NZ_CP046457.1"/>
</dbReference>
<organism evidence="15 16">
    <name type="scientific">Candidatus Syntrophocurvum alkaliphilum</name>
    <dbReference type="NCBI Taxonomy" id="2293317"/>
    <lineage>
        <taxon>Bacteria</taxon>
        <taxon>Bacillati</taxon>
        <taxon>Bacillota</taxon>
        <taxon>Clostridia</taxon>
        <taxon>Eubacteriales</taxon>
        <taxon>Syntrophomonadaceae</taxon>
        <taxon>Candidatus Syntrophocurvum</taxon>
    </lineage>
</organism>
<dbReference type="SMART" id="SM01016">
    <property type="entry name" value="Arg_tRNA_synt_N"/>
    <property type="match status" value="1"/>
</dbReference>
<dbReference type="FunFam" id="3.40.50.620:FF:000062">
    <property type="entry name" value="Arginine--tRNA ligase"/>
    <property type="match status" value="1"/>
</dbReference>
<dbReference type="InterPro" id="IPR001412">
    <property type="entry name" value="aa-tRNA-synth_I_CS"/>
</dbReference>
<dbReference type="KEGG" id="salq:SYNTR_2101"/>
<keyword evidence="6 11" id="KW-0547">Nucleotide-binding</keyword>
<name>A0A6I6DDP4_9FIRM</name>
<dbReference type="PRINTS" id="PR01038">
    <property type="entry name" value="TRNASYNTHARG"/>
</dbReference>
<dbReference type="InterPro" id="IPR008909">
    <property type="entry name" value="DALR_anticod-bd"/>
</dbReference>
<dbReference type="HAMAP" id="MF_00123">
    <property type="entry name" value="Arg_tRNA_synth"/>
    <property type="match status" value="1"/>
</dbReference>
<evidence type="ECO:0000259" key="13">
    <source>
        <dbReference type="SMART" id="SM00836"/>
    </source>
</evidence>
<dbReference type="CDD" id="cd00671">
    <property type="entry name" value="ArgRS_core"/>
    <property type="match status" value="1"/>
</dbReference>
<comment type="similarity">
    <text evidence="2 11 12">Belongs to the class-I aminoacyl-tRNA synthetase family.</text>
</comment>
<dbReference type="Gene3D" id="1.10.730.10">
    <property type="entry name" value="Isoleucyl-tRNA Synthetase, Domain 1"/>
    <property type="match status" value="1"/>
</dbReference>
<evidence type="ECO:0000256" key="1">
    <source>
        <dbReference type="ARBA" id="ARBA00004496"/>
    </source>
</evidence>
<dbReference type="Gene3D" id="3.30.1360.70">
    <property type="entry name" value="Arginyl tRNA synthetase N-terminal domain"/>
    <property type="match status" value="1"/>
</dbReference>
<keyword evidence="7 11" id="KW-0067">ATP-binding</keyword>
<dbReference type="Pfam" id="PF03485">
    <property type="entry name" value="Arg_tRNA_synt_N"/>
    <property type="match status" value="1"/>
</dbReference>
<evidence type="ECO:0000256" key="12">
    <source>
        <dbReference type="RuleBase" id="RU363038"/>
    </source>
</evidence>
<evidence type="ECO:0000256" key="3">
    <source>
        <dbReference type="ARBA" id="ARBA00011245"/>
    </source>
</evidence>
<dbReference type="Pfam" id="PF05746">
    <property type="entry name" value="DALR_1"/>
    <property type="match status" value="1"/>
</dbReference>
<dbReference type="GO" id="GO:0005737">
    <property type="term" value="C:cytoplasm"/>
    <property type="evidence" value="ECO:0007669"/>
    <property type="project" value="UniProtKB-SubCell"/>
</dbReference>
<evidence type="ECO:0000256" key="4">
    <source>
        <dbReference type="ARBA" id="ARBA00022490"/>
    </source>
</evidence>
<dbReference type="FunFam" id="3.30.1360.70:FF:000003">
    <property type="entry name" value="Arginine--tRNA ligase"/>
    <property type="match status" value="1"/>
</dbReference>
<gene>
    <name evidence="11" type="primary">argS</name>
    <name evidence="15" type="ORF">SYNTR_2101</name>
</gene>
<dbReference type="PANTHER" id="PTHR11956">
    <property type="entry name" value="ARGINYL-TRNA SYNTHETASE"/>
    <property type="match status" value="1"/>
</dbReference>
<evidence type="ECO:0000256" key="7">
    <source>
        <dbReference type="ARBA" id="ARBA00022840"/>
    </source>
</evidence>
<dbReference type="GO" id="GO:0005524">
    <property type="term" value="F:ATP binding"/>
    <property type="evidence" value="ECO:0007669"/>
    <property type="project" value="UniProtKB-UniRule"/>
</dbReference>
<dbReference type="InterPro" id="IPR014729">
    <property type="entry name" value="Rossmann-like_a/b/a_fold"/>
</dbReference>
<dbReference type="AlphaFoldDB" id="A0A6I6DDP4"/>